<dbReference type="EMBL" id="MHTA01000029">
    <property type="protein sequence ID" value="OHA53816.1"/>
    <property type="molecule type" value="Genomic_DNA"/>
</dbReference>
<dbReference type="PRINTS" id="PR00315">
    <property type="entry name" value="ELONGATNFCT"/>
</dbReference>
<dbReference type="InterPro" id="IPR035651">
    <property type="entry name" value="BipA_V"/>
</dbReference>
<dbReference type="NCBIfam" id="TIGR00231">
    <property type="entry name" value="small_GTP"/>
    <property type="match status" value="1"/>
</dbReference>
<dbReference type="SUPFAM" id="SSF54980">
    <property type="entry name" value="EF-G C-terminal domain-like"/>
    <property type="match status" value="2"/>
</dbReference>
<dbReference type="AlphaFoldDB" id="A0A1G2PZQ0"/>
<dbReference type="InterPro" id="IPR031157">
    <property type="entry name" value="G_TR_CS"/>
</dbReference>
<sequence length="608" mass="67433">MEIRNIAIIAHVDHGKTTLTDAILRQTGMVTDENISMDSNALEQERGITIYAKNTSIFYPPSRDASDGQAKTTKINIVDTPGHSDFGSEVERVLRSIDSVVLVVDAQEGPMPQTRFVLKKSLELGLKPIVVINKIDKPAANPARTLDLVFELFFDLGANEEQLDFPVVYAIGREGVAKLNLTDESKDLSPLLDTILKKVPPAGSNSESDLAMQPFNLGYDNFLGRLAIGRIYSGKIKTGSAVFVKKPNGETRTGKITKLFTFEGVQRKETAEAYAGDIVMAAGLPDIYIGETICSNENQAPLPAINIDEPTISLNFLVNDSPLAGRDGKFVTTRQIKERLEKELEINVGLKIDFSANEFFKVYGRGELHIAILLENMRREGFELQVSQPQVIIKEENGQKMEPFEEVTINLPKESSGPIIETLGRRKGIMTQMKEEQGSIIRLVFEAPTRGILGYKNQFTIDTRGEGIMCSRFIGFRPYAGEIKKRDTGSMTSMASGYAVAFSLDNLQQRGTLYVEPNMEIYEGMVIGNTMKGDEMVANPTKGKQLTNVRMGGQADEKIVLAPALKMTLERGLEIMSEDEYLEVTPLNVRLRKQHLKEGDRKNSKRAK</sequence>
<reference evidence="4 5" key="1">
    <citation type="journal article" date="2016" name="Nat. Commun.">
        <title>Thousands of microbial genomes shed light on interconnected biogeochemical processes in an aquifer system.</title>
        <authorList>
            <person name="Anantharaman K."/>
            <person name="Brown C.T."/>
            <person name="Hug L.A."/>
            <person name="Sharon I."/>
            <person name="Castelle C.J."/>
            <person name="Probst A.J."/>
            <person name="Thomas B.C."/>
            <person name="Singh A."/>
            <person name="Wilkins M.J."/>
            <person name="Karaoz U."/>
            <person name="Brodie E.L."/>
            <person name="Williams K.H."/>
            <person name="Hubbard S.S."/>
            <person name="Banfield J.F."/>
        </authorList>
    </citation>
    <scope>NUCLEOTIDE SEQUENCE [LARGE SCALE GENOMIC DNA]</scope>
</reference>
<dbReference type="SUPFAM" id="SSF50447">
    <property type="entry name" value="Translation proteins"/>
    <property type="match status" value="1"/>
</dbReference>
<gene>
    <name evidence="4" type="ORF">A2Z62_01925</name>
</gene>
<dbReference type="Pfam" id="PF00009">
    <property type="entry name" value="GTP_EFTU"/>
    <property type="match status" value="1"/>
</dbReference>
<dbReference type="InterPro" id="IPR009000">
    <property type="entry name" value="Transl_B-barrel_sf"/>
</dbReference>
<dbReference type="FunFam" id="3.30.70.870:FF:000003">
    <property type="entry name" value="GTP-binding protein TypA"/>
    <property type="match status" value="1"/>
</dbReference>
<dbReference type="InterPro" id="IPR000795">
    <property type="entry name" value="T_Tr_GTP-bd_dom"/>
</dbReference>
<dbReference type="CDD" id="cd01891">
    <property type="entry name" value="TypA_BipA"/>
    <property type="match status" value="1"/>
</dbReference>
<dbReference type="InterPro" id="IPR047043">
    <property type="entry name" value="BipA_III"/>
</dbReference>
<dbReference type="InterPro" id="IPR047041">
    <property type="entry name" value="BipA_GTP-bd_dom"/>
</dbReference>
<organism evidence="4 5">
    <name type="scientific">Candidatus Terrybacteria bacterium RIFCSPLOWO2_02_42_20</name>
    <dbReference type="NCBI Taxonomy" id="1802370"/>
    <lineage>
        <taxon>Bacteria</taxon>
        <taxon>Candidatus Terryibacteriota</taxon>
    </lineage>
</organism>
<dbReference type="Gene3D" id="3.30.70.870">
    <property type="entry name" value="Elongation Factor G (Translational Gtpase), domain 3"/>
    <property type="match status" value="1"/>
</dbReference>
<keyword evidence="1" id="KW-0547">Nucleotide-binding</keyword>
<dbReference type="FunFam" id="3.30.70.240:FF:000002">
    <property type="entry name" value="GTP-binding protein TypA"/>
    <property type="match status" value="1"/>
</dbReference>
<evidence type="ECO:0000313" key="4">
    <source>
        <dbReference type="EMBL" id="OHA53816.1"/>
    </source>
</evidence>
<evidence type="ECO:0000259" key="3">
    <source>
        <dbReference type="PROSITE" id="PS51722"/>
    </source>
</evidence>
<dbReference type="InterPro" id="IPR027417">
    <property type="entry name" value="P-loop_NTPase"/>
</dbReference>
<dbReference type="InterPro" id="IPR048876">
    <property type="entry name" value="BipA_C"/>
</dbReference>
<comment type="caution">
    <text evidence="4">The sequence shown here is derived from an EMBL/GenBank/DDBJ whole genome shotgun (WGS) entry which is preliminary data.</text>
</comment>
<dbReference type="NCBIfam" id="TIGR01394">
    <property type="entry name" value="TypA_BipA"/>
    <property type="match status" value="1"/>
</dbReference>
<protein>
    <recommendedName>
        <fullName evidence="2">50S ribosomal subunit assembly factor BipA</fullName>
    </recommendedName>
</protein>
<dbReference type="InterPro" id="IPR047042">
    <property type="entry name" value="BipA_II"/>
</dbReference>
<dbReference type="InterPro" id="IPR004161">
    <property type="entry name" value="EFTu-like_2"/>
</dbReference>
<dbReference type="Gene3D" id="2.40.50.250">
    <property type="entry name" value="bipa protein"/>
    <property type="match status" value="1"/>
</dbReference>
<dbReference type="PROSITE" id="PS51722">
    <property type="entry name" value="G_TR_2"/>
    <property type="match status" value="1"/>
</dbReference>
<dbReference type="FunFam" id="2.40.30.10:FF:000016">
    <property type="entry name" value="GTP-binding protein TypA"/>
    <property type="match status" value="1"/>
</dbReference>
<proteinExistence type="predicted"/>
<accession>A0A1G2PZQ0</accession>
<dbReference type="InterPro" id="IPR006298">
    <property type="entry name" value="BipA"/>
</dbReference>
<dbReference type="STRING" id="1802370.A2Z62_01925"/>
<dbReference type="Gene3D" id="3.30.70.240">
    <property type="match status" value="1"/>
</dbReference>
<dbReference type="Pfam" id="PF03144">
    <property type="entry name" value="GTP_EFTU_D2"/>
    <property type="match status" value="1"/>
</dbReference>
<name>A0A1G2PZQ0_9BACT</name>
<dbReference type="Gene3D" id="2.40.30.10">
    <property type="entry name" value="Translation factors"/>
    <property type="match status" value="1"/>
</dbReference>
<dbReference type="CDD" id="cd03710">
    <property type="entry name" value="BipA_TypA_C"/>
    <property type="match status" value="1"/>
</dbReference>
<dbReference type="InterPro" id="IPR035647">
    <property type="entry name" value="EFG_III/V"/>
</dbReference>
<dbReference type="Pfam" id="PF21018">
    <property type="entry name" value="BipA_C"/>
    <property type="match status" value="1"/>
</dbReference>
<dbReference type="Proteomes" id="UP000177649">
    <property type="component" value="Unassembled WGS sequence"/>
</dbReference>
<dbReference type="InterPro" id="IPR000640">
    <property type="entry name" value="EFG_V-like"/>
</dbReference>
<evidence type="ECO:0000256" key="2">
    <source>
        <dbReference type="ARBA" id="ARBA00035722"/>
    </source>
</evidence>
<dbReference type="PROSITE" id="PS00301">
    <property type="entry name" value="G_TR_1"/>
    <property type="match status" value="1"/>
</dbReference>
<keyword evidence="1" id="KW-0342">GTP-binding</keyword>
<dbReference type="GO" id="GO:0005525">
    <property type="term" value="F:GTP binding"/>
    <property type="evidence" value="ECO:0007669"/>
    <property type="project" value="UniProtKB-KW"/>
</dbReference>
<feature type="domain" description="Tr-type G" evidence="3">
    <location>
        <begin position="1"/>
        <end position="206"/>
    </location>
</feature>
<dbReference type="SUPFAM" id="SSF52540">
    <property type="entry name" value="P-loop containing nucleoside triphosphate hydrolases"/>
    <property type="match status" value="1"/>
</dbReference>
<dbReference type="GO" id="GO:0003924">
    <property type="term" value="F:GTPase activity"/>
    <property type="evidence" value="ECO:0007669"/>
    <property type="project" value="InterPro"/>
</dbReference>
<dbReference type="CDD" id="cd16263">
    <property type="entry name" value="BipA_III"/>
    <property type="match status" value="1"/>
</dbReference>
<dbReference type="Gene3D" id="3.40.50.300">
    <property type="entry name" value="P-loop containing nucleotide triphosphate hydrolases"/>
    <property type="match status" value="1"/>
</dbReference>
<dbReference type="GO" id="GO:1990904">
    <property type="term" value="C:ribonucleoprotein complex"/>
    <property type="evidence" value="ECO:0007669"/>
    <property type="project" value="TreeGrafter"/>
</dbReference>
<dbReference type="PANTHER" id="PTHR42908:SF8">
    <property type="entry name" value="TR-TYPE G DOMAIN-CONTAINING PROTEIN"/>
    <property type="match status" value="1"/>
</dbReference>
<dbReference type="PANTHER" id="PTHR42908">
    <property type="entry name" value="TRANSLATION ELONGATION FACTOR-RELATED"/>
    <property type="match status" value="1"/>
</dbReference>
<dbReference type="InterPro" id="IPR005225">
    <property type="entry name" value="Small_GTP-bd"/>
</dbReference>
<evidence type="ECO:0000313" key="5">
    <source>
        <dbReference type="Proteomes" id="UP000177649"/>
    </source>
</evidence>
<dbReference type="GO" id="GO:0005829">
    <property type="term" value="C:cytosol"/>
    <property type="evidence" value="ECO:0007669"/>
    <property type="project" value="TreeGrafter"/>
</dbReference>
<dbReference type="InterPro" id="IPR042116">
    <property type="entry name" value="TypA/BipA_C"/>
</dbReference>
<dbReference type="CDD" id="cd03691">
    <property type="entry name" value="BipA_TypA_II"/>
    <property type="match status" value="1"/>
</dbReference>
<evidence type="ECO:0000256" key="1">
    <source>
        <dbReference type="ARBA" id="ARBA00023134"/>
    </source>
</evidence>
<dbReference type="Pfam" id="PF00679">
    <property type="entry name" value="EFG_C"/>
    <property type="match status" value="1"/>
</dbReference>